<reference evidence="1 2" key="1">
    <citation type="submission" date="2024-09" db="EMBL/GenBank/DDBJ databases">
        <title>Floridaenema gen nov. (Aerosakkonemataceae, Aerosakkonematales ord. nov., Cyanobacteria) from benthic tropical and subtropical fresh waters, with the description of four new species.</title>
        <authorList>
            <person name="Moretto J.A."/>
            <person name="Berthold D.E."/>
            <person name="Lefler F.W."/>
            <person name="Huang I.-S."/>
            <person name="Laughinghouse H. IV."/>
        </authorList>
    </citation>
    <scope>NUCLEOTIDE SEQUENCE [LARGE SCALE GENOMIC DNA]</scope>
    <source>
        <strain evidence="1 2">BLCC-F46</strain>
    </source>
</reference>
<evidence type="ECO:0000313" key="1">
    <source>
        <dbReference type="EMBL" id="MFB2877193.1"/>
    </source>
</evidence>
<sequence>MSVTVALSMVGIMIGLRDILARSLYITQQLVCAVLKVEPHQVRLLSIQIAAKYSIKDMATNSTPE</sequence>
<dbReference type="Proteomes" id="UP001576774">
    <property type="component" value="Unassembled WGS sequence"/>
</dbReference>
<proteinExistence type="predicted"/>
<organism evidence="1 2">
    <name type="scientific">Floridaenema aerugineum BLCC-F46</name>
    <dbReference type="NCBI Taxonomy" id="3153654"/>
    <lineage>
        <taxon>Bacteria</taxon>
        <taxon>Bacillati</taxon>
        <taxon>Cyanobacteriota</taxon>
        <taxon>Cyanophyceae</taxon>
        <taxon>Oscillatoriophycideae</taxon>
        <taxon>Aerosakkonematales</taxon>
        <taxon>Aerosakkonemataceae</taxon>
        <taxon>Floridanema</taxon>
        <taxon>Floridanema aerugineum</taxon>
    </lineage>
</organism>
<evidence type="ECO:0000313" key="2">
    <source>
        <dbReference type="Proteomes" id="UP001576774"/>
    </source>
</evidence>
<keyword evidence="2" id="KW-1185">Reference proteome</keyword>
<protein>
    <submittedName>
        <fullName evidence="1">Uncharacterized protein</fullName>
    </submittedName>
</protein>
<dbReference type="RefSeq" id="WP_413270302.1">
    <property type="nucleotide sequence ID" value="NZ_JBHFNQ010000076.1"/>
</dbReference>
<dbReference type="EMBL" id="JBHFNQ010000076">
    <property type="protein sequence ID" value="MFB2877193.1"/>
    <property type="molecule type" value="Genomic_DNA"/>
</dbReference>
<comment type="caution">
    <text evidence="1">The sequence shown here is derived from an EMBL/GenBank/DDBJ whole genome shotgun (WGS) entry which is preliminary data.</text>
</comment>
<accession>A0ABV4X346</accession>
<gene>
    <name evidence="1" type="ORF">ACE1CC_09920</name>
</gene>
<name>A0ABV4X346_9CYAN</name>